<sequence length="960" mass="108858">MKWKIFIITLLIISLFPLMILNSNEAEPLPLSPLQPSDLQVNFYDEQLFMMLNLYPTTTSLVAYVNVVAQASNSGYGPAYLLNAITNNCWWYQVGVAYNWPYTNGSFNPGFHMIYMVWNSSGDPVIGPVLLNFNGPVNSGDQVTLKIYLSNGNIVLCAHDDYTRAEASVSINANGASSIVTSLNLRHGYITGLMTEWYHLRPYYGGETGVIYRLQYFASSFTLGINEFATSSTESQVSAFRTVEYNVQNNYTFYNLSYIGAFEASNGYYFVTGDLYPIFLNYKIIGGNFSVPINATYLYYGYKDTTTLPSLIFVDANSNIDLPTLVQKGLSRIISLNNTPVEATRSGNLTLYYQLQYYLNVNIPVNASINGVFTTLTSGWYNASVKITVSPFTYYKNDSRIMVSSYPTNQFVLNGPINLTIKYILQYYIQVNSPTVVFGEINGTNSSISSGWYTQSTLIQIYNITFYENNETRTVIVKILPSNRIFVNASYVIYVEEVIQYYITVKSPIPIYALINGTNQTLVSNWYNKGTTIYIENTTFYGPNNEFRCIIGYTSPSNNITVEEPLTIVIGVVRQYPVHVKSPIPIYALINGTNETLPKFSWINNGTRIQVENITYYLNKTYRLLIKNILPYPIFIVNHPINMTIITVPQYYLNVDSNYPVYICLNGINTTLNSGWYNNWTKIQLYRIWYLSQVERQYLINVYINGRAINYTQLIIDEPISLKIIYVIQYYINITSNIPIQAIVNNTLITFTPGWYAKGTPILFVNNTYYASNTVRYITLAITPMNFTVNRSVVVKVVTLKEYLVTINMPIPITINNKTINTSEIWITAGEVIMIPKYINISNNEQLFYNTTSYTINVTKPLNVSVNAIREYLVTINGISEWLPTGTILTLTQSVPIYEQGKWIGTYNLSNGGAITVNEPITEIFVENINGLFVGGIVLIVAIIILIVLYLMIRKSKPKF</sequence>
<dbReference type="Proteomes" id="UP001432202">
    <property type="component" value="Chromosome"/>
</dbReference>
<evidence type="ECO:0000256" key="1">
    <source>
        <dbReference type="SAM" id="Phobius"/>
    </source>
</evidence>
<dbReference type="RefSeq" id="WP_338604202.1">
    <property type="nucleotide sequence ID" value="NZ_CP146016.1"/>
</dbReference>
<keyword evidence="1" id="KW-0812">Transmembrane</keyword>
<dbReference type="EMBL" id="CP146016">
    <property type="protein sequence ID" value="WWQ61604.1"/>
    <property type="molecule type" value="Genomic_DNA"/>
</dbReference>
<dbReference type="AlphaFoldDB" id="A0AAX4L336"/>
<evidence type="ECO:0000313" key="3">
    <source>
        <dbReference type="Proteomes" id="UP001432202"/>
    </source>
</evidence>
<keyword evidence="1" id="KW-1133">Transmembrane helix</keyword>
<reference evidence="2 3" key="1">
    <citation type="submission" date="2024-02" db="EMBL/GenBank/DDBJ databases">
        <title>STSV induces naive adaptation in Sulfolobus.</title>
        <authorList>
            <person name="Xiang X."/>
            <person name="Song M."/>
        </authorList>
    </citation>
    <scope>NUCLEOTIDE SEQUENCE [LARGE SCALE GENOMIC DNA]</scope>
    <source>
        <strain evidence="2 3">RT2</strain>
    </source>
</reference>
<dbReference type="GeneID" id="89336283"/>
<name>A0AAX4L336_9CREN</name>
<gene>
    <name evidence="2" type="ORF">V6M85_05905</name>
</gene>
<proteinExistence type="predicted"/>
<protein>
    <recommendedName>
        <fullName evidence="4">Thermopsin</fullName>
    </recommendedName>
</protein>
<keyword evidence="3" id="KW-1185">Reference proteome</keyword>
<keyword evidence="1" id="KW-0472">Membrane</keyword>
<evidence type="ECO:0008006" key="4">
    <source>
        <dbReference type="Google" id="ProtNLM"/>
    </source>
</evidence>
<accession>A0AAX4L336</accession>
<evidence type="ECO:0000313" key="2">
    <source>
        <dbReference type="EMBL" id="WWQ61604.1"/>
    </source>
</evidence>
<organism evidence="2 3">
    <name type="scientific">Sulfolobus tengchongensis</name>
    <dbReference type="NCBI Taxonomy" id="207809"/>
    <lineage>
        <taxon>Archaea</taxon>
        <taxon>Thermoproteota</taxon>
        <taxon>Thermoprotei</taxon>
        <taxon>Sulfolobales</taxon>
        <taxon>Sulfolobaceae</taxon>
        <taxon>Sulfolobus</taxon>
    </lineage>
</organism>
<feature type="transmembrane region" description="Helical" evidence="1">
    <location>
        <begin position="932"/>
        <end position="953"/>
    </location>
</feature>